<dbReference type="Proteomes" id="UP000292262">
    <property type="component" value="Unassembled WGS sequence"/>
</dbReference>
<organism evidence="2 3">
    <name type="scientific">Aquimarina brevivitae</name>
    <dbReference type="NCBI Taxonomy" id="323412"/>
    <lineage>
        <taxon>Bacteria</taxon>
        <taxon>Pseudomonadati</taxon>
        <taxon>Bacteroidota</taxon>
        <taxon>Flavobacteriia</taxon>
        <taxon>Flavobacteriales</taxon>
        <taxon>Flavobacteriaceae</taxon>
        <taxon>Aquimarina</taxon>
    </lineage>
</organism>
<evidence type="ECO:0000313" key="3">
    <source>
        <dbReference type="Proteomes" id="UP000292262"/>
    </source>
</evidence>
<keyword evidence="1" id="KW-0732">Signal</keyword>
<name>A0A4Q7P139_9FLAO</name>
<reference evidence="2 3" key="1">
    <citation type="submission" date="2019-02" db="EMBL/GenBank/DDBJ databases">
        <title>Genomic Encyclopedia of Type Strains, Phase IV (KMG-IV): sequencing the most valuable type-strain genomes for metagenomic binning, comparative biology and taxonomic classification.</title>
        <authorList>
            <person name="Goeker M."/>
        </authorList>
    </citation>
    <scope>NUCLEOTIDE SEQUENCE [LARGE SCALE GENOMIC DNA]</scope>
    <source>
        <strain evidence="2 3">DSM 17196</strain>
    </source>
</reference>
<comment type="caution">
    <text evidence="2">The sequence shown here is derived from an EMBL/GenBank/DDBJ whole genome shotgun (WGS) entry which is preliminary data.</text>
</comment>
<keyword evidence="3" id="KW-1185">Reference proteome</keyword>
<dbReference type="AlphaFoldDB" id="A0A4Q7P139"/>
<feature type="chain" id="PRO_5020312355" evidence="1">
    <location>
        <begin position="30"/>
        <end position="235"/>
    </location>
</feature>
<dbReference type="InterPro" id="IPR019619">
    <property type="entry name" value="DUF2490"/>
</dbReference>
<dbReference type="OrthoDB" id="1118734at2"/>
<gene>
    <name evidence="2" type="ORF">EV197_1982</name>
</gene>
<proteinExistence type="predicted"/>
<dbReference type="Pfam" id="PF10677">
    <property type="entry name" value="DUF2490"/>
    <property type="match status" value="1"/>
</dbReference>
<feature type="signal peptide" evidence="1">
    <location>
        <begin position="1"/>
        <end position="29"/>
    </location>
</feature>
<dbReference type="RefSeq" id="WP_130286538.1">
    <property type="nucleotide sequence ID" value="NZ_SGXE01000002.1"/>
</dbReference>
<evidence type="ECO:0000256" key="1">
    <source>
        <dbReference type="SAM" id="SignalP"/>
    </source>
</evidence>
<accession>A0A4Q7P139</accession>
<sequence length="235" mass="27555">MAKQNLLKLTKPSTLLVVVMLCMATTSKAQETGEDQWGAWYMYFGTNAISDKLSIHTEAQFRLYNVGSNFNQLLLRTGLNYHLSEEAMVTGGYAFIATDPTYLEFPGEEDSKEHRIFQQFILKNTVGKMKFEHRYRLEQRFISTQTEDFTAHRARYRLLLTYPITDHWFVSVYDEVFINLQEPIFDQNRLFGAVGYAFTKDLNIQLGYLKNHFSGRNFDRLQLAVFFNTDFRKKE</sequence>
<evidence type="ECO:0000313" key="2">
    <source>
        <dbReference type="EMBL" id="RZS93404.1"/>
    </source>
</evidence>
<dbReference type="EMBL" id="SGXE01000002">
    <property type="protein sequence ID" value="RZS93404.1"/>
    <property type="molecule type" value="Genomic_DNA"/>
</dbReference>
<protein>
    <submittedName>
        <fullName evidence="2">Uncharacterized protein DUF2490</fullName>
    </submittedName>
</protein>